<keyword evidence="2" id="KW-0067">ATP-binding</keyword>
<name>A0AA40AL65_9PEZI</name>
<feature type="region of interest" description="Disordered" evidence="3">
    <location>
        <begin position="25"/>
        <end position="44"/>
    </location>
</feature>
<feature type="domain" description="Mitochondrial chaperone BCS1-like ATPase lid" evidence="4">
    <location>
        <begin position="62"/>
        <end position="118"/>
    </location>
</feature>
<comment type="caution">
    <text evidence="5">The sequence shown here is derived from an EMBL/GenBank/DDBJ whole genome shotgun (WGS) entry which is preliminary data.</text>
</comment>
<evidence type="ECO:0000313" key="5">
    <source>
        <dbReference type="EMBL" id="KAK0717795.1"/>
    </source>
</evidence>
<evidence type="ECO:0000313" key="6">
    <source>
        <dbReference type="Proteomes" id="UP001172101"/>
    </source>
</evidence>
<evidence type="ECO:0000256" key="2">
    <source>
        <dbReference type="ARBA" id="ARBA00022840"/>
    </source>
</evidence>
<dbReference type="Pfam" id="PF25426">
    <property type="entry name" value="AAA_lid_BCS1"/>
    <property type="match status" value="1"/>
</dbReference>
<proteinExistence type="predicted"/>
<accession>A0AA40AL65</accession>
<dbReference type="EMBL" id="JAUIRO010000004">
    <property type="protein sequence ID" value="KAK0717795.1"/>
    <property type="molecule type" value="Genomic_DNA"/>
</dbReference>
<gene>
    <name evidence="5" type="ORF">B0T26DRAFT_710877</name>
</gene>
<keyword evidence="1" id="KW-0547">Nucleotide-binding</keyword>
<evidence type="ECO:0000256" key="3">
    <source>
        <dbReference type="SAM" id="MobiDB-lite"/>
    </source>
</evidence>
<sequence>MTRLIRLQQLQWQLQENSVYVEKNSEDTNWPNSKARRTSADAKRRTGARIDKNVQFNNATPKQAMQCFQRIYGDENDESKELAKEFGGKIPDGAFSIADIQGFLTENKNDLAQAVEKTDAWVYSWQKEVSAEGGLGRRRSRQKGGFQELPILVTMCYSRICDNSKLAQKLGIW</sequence>
<keyword evidence="6" id="KW-1185">Reference proteome</keyword>
<evidence type="ECO:0000259" key="4">
    <source>
        <dbReference type="Pfam" id="PF25426"/>
    </source>
</evidence>
<dbReference type="GeneID" id="85325275"/>
<dbReference type="InterPro" id="IPR057495">
    <property type="entry name" value="AAA_lid_BCS1"/>
</dbReference>
<dbReference type="Proteomes" id="UP001172101">
    <property type="component" value="Unassembled WGS sequence"/>
</dbReference>
<reference evidence="5" key="1">
    <citation type="submission" date="2023-06" db="EMBL/GenBank/DDBJ databases">
        <title>Genome-scale phylogeny and comparative genomics of the fungal order Sordariales.</title>
        <authorList>
            <consortium name="Lawrence Berkeley National Laboratory"/>
            <person name="Hensen N."/>
            <person name="Bonometti L."/>
            <person name="Westerberg I."/>
            <person name="Brannstrom I.O."/>
            <person name="Guillou S."/>
            <person name="Cros-Aarteil S."/>
            <person name="Calhoun S."/>
            <person name="Haridas S."/>
            <person name="Kuo A."/>
            <person name="Mondo S."/>
            <person name="Pangilinan J."/>
            <person name="Riley R."/>
            <person name="LaButti K."/>
            <person name="Andreopoulos B."/>
            <person name="Lipzen A."/>
            <person name="Chen C."/>
            <person name="Yanf M."/>
            <person name="Daum C."/>
            <person name="Ng V."/>
            <person name="Clum A."/>
            <person name="Steindorff A."/>
            <person name="Ohm R."/>
            <person name="Martin F."/>
            <person name="Silar P."/>
            <person name="Natvig D."/>
            <person name="Lalanne C."/>
            <person name="Gautier V."/>
            <person name="Ament-velasquez S.L."/>
            <person name="Kruys A."/>
            <person name="Hutchinson M.I."/>
            <person name="Powell A.J."/>
            <person name="Barry K."/>
            <person name="Miller A.N."/>
            <person name="Grigoriev I.V."/>
            <person name="Debuchy R."/>
            <person name="Gladieux P."/>
            <person name="Thoren M.H."/>
            <person name="Johannesson H."/>
        </authorList>
    </citation>
    <scope>NUCLEOTIDE SEQUENCE</scope>
    <source>
        <strain evidence="5">SMH2392-1A</strain>
    </source>
</reference>
<dbReference type="GO" id="GO:0005524">
    <property type="term" value="F:ATP binding"/>
    <property type="evidence" value="ECO:0007669"/>
    <property type="project" value="UniProtKB-KW"/>
</dbReference>
<evidence type="ECO:0000256" key="1">
    <source>
        <dbReference type="ARBA" id="ARBA00022741"/>
    </source>
</evidence>
<dbReference type="RefSeq" id="XP_060296588.1">
    <property type="nucleotide sequence ID" value="XM_060442005.1"/>
</dbReference>
<organism evidence="5 6">
    <name type="scientific">Lasiosphaeria miniovina</name>
    <dbReference type="NCBI Taxonomy" id="1954250"/>
    <lineage>
        <taxon>Eukaryota</taxon>
        <taxon>Fungi</taxon>
        <taxon>Dikarya</taxon>
        <taxon>Ascomycota</taxon>
        <taxon>Pezizomycotina</taxon>
        <taxon>Sordariomycetes</taxon>
        <taxon>Sordariomycetidae</taxon>
        <taxon>Sordariales</taxon>
        <taxon>Lasiosphaeriaceae</taxon>
        <taxon>Lasiosphaeria</taxon>
    </lineage>
</organism>
<protein>
    <recommendedName>
        <fullName evidence="4">Mitochondrial chaperone BCS1-like ATPase lid domain-containing protein</fullName>
    </recommendedName>
</protein>
<dbReference type="AlphaFoldDB" id="A0AA40AL65"/>